<dbReference type="STRING" id="991905.SL003B_1378"/>
<evidence type="ECO:0000313" key="4">
    <source>
        <dbReference type="Proteomes" id="UP000008130"/>
    </source>
</evidence>
<name>F2J2B0_POLGS</name>
<keyword evidence="4" id="KW-1185">Reference proteome</keyword>
<evidence type="ECO:0000256" key="1">
    <source>
        <dbReference type="ARBA" id="ARBA00008791"/>
    </source>
</evidence>
<evidence type="ECO:0000259" key="2">
    <source>
        <dbReference type="Pfam" id="PF00582"/>
    </source>
</evidence>
<dbReference type="PATRIC" id="fig|991905.3.peg.1417"/>
<dbReference type="Pfam" id="PF00582">
    <property type="entry name" value="Usp"/>
    <property type="match status" value="1"/>
</dbReference>
<dbReference type="AlphaFoldDB" id="F2J2B0"/>
<evidence type="ECO:0000313" key="3">
    <source>
        <dbReference type="EMBL" id="ADZ69806.1"/>
    </source>
</evidence>
<dbReference type="CDD" id="cd00293">
    <property type="entry name" value="USP-like"/>
    <property type="match status" value="1"/>
</dbReference>
<sequence length="281" mass="29536">MSFKTLLAVVDGAAADTLELAPAVGLARALDAHLSVLVVGEVPPLPFYGYGGQGYAQIWLEESERREARLKAAGAAVEARLACEGLSFDVRPRLAIAEREDNLVARHAIYADLVVLLRAVAGDLGGVEYQVVDGALFDSGRPVLVVPAGIGDRPIGRRVMVAWNSRRTAARALADALPLLLRAEEVTLVLVDPVSGPENHGDDPGADMALVLARHGLKVTVTPVPSGGKPAGEALLATAEDIGADLIVMGAYEHSRLREAILGGTTRAMLERTGIPLFLAH</sequence>
<dbReference type="Gene3D" id="3.40.50.12370">
    <property type="match status" value="1"/>
</dbReference>
<gene>
    <name evidence="3" type="ordered locus">SL003B_1378</name>
</gene>
<organism evidence="3 4">
    <name type="scientific">Polymorphum gilvum (strain LMG 25793 / CGMCC 1.9160 / SL003B-26A1)</name>
    <dbReference type="NCBI Taxonomy" id="991905"/>
    <lineage>
        <taxon>Bacteria</taxon>
        <taxon>Pseudomonadati</taxon>
        <taxon>Pseudomonadota</taxon>
        <taxon>Alphaproteobacteria</taxon>
        <taxon>Rhodobacterales</taxon>
        <taxon>Paracoccaceae</taxon>
        <taxon>Polymorphum</taxon>
    </lineage>
</organism>
<dbReference type="OrthoDB" id="9804721at2"/>
<proteinExistence type="inferred from homology"/>
<dbReference type="PRINTS" id="PR01438">
    <property type="entry name" value="UNVRSLSTRESS"/>
</dbReference>
<dbReference type="KEGG" id="pgv:SL003B_1378"/>
<protein>
    <recommendedName>
        <fullName evidence="2">UspA domain-containing protein</fullName>
    </recommendedName>
</protein>
<feature type="domain" description="UspA" evidence="2">
    <location>
        <begin position="157"/>
        <end position="278"/>
    </location>
</feature>
<dbReference type="SUPFAM" id="SSF52402">
    <property type="entry name" value="Adenine nucleotide alpha hydrolases-like"/>
    <property type="match status" value="2"/>
</dbReference>
<dbReference type="PANTHER" id="PTHR46268:SF15">
    <property type="entry name" value="UNIVERSAL STRESS PROTEIN HP_0031"/>
    <property type="match status" value="1"/>
</dbReference>
<dbReference type="RefSeq" id="WP_013652123.1">
    <property type="nucleotide sequence ID" value="NC_015259.1"/>
</dbReference>
<dbReference type="InterPro" id="IPR006015">
    <property type="entry name" value="Universal_stress_UspA"/>
</dbReference>
<dbReference type="eggNOG" id="COG0589">
    <property type="taxonomic scope" value="Bacteria"/>
</dbReference>
<dbReference type="HOGENOM" id="CLU_049301_5_2_5"/>
<dbReference type="PANTHER" id="PTHR46268">
    <property type="entry name" value="STRESS RESPONSE PROTEIN NHAX"/>
    <property type="match status" value="1"/>
</dbReference>
<accession>F2J2B0</accession>
<dbReference type="EMBL" id="CP002568">
    <property type="protein sequence ID" value="ADZ69806.1"/>
    <property type="molecule type" value="Genomic_DNA"/>
</dbReference>
<dbReference type="Proteomes" id="UP000008130">
    <property type="component" value="Chromosome"/>
</dbReference>
<reference evidence="3 4" key="1">
    <citation type="journal article" date="2011" name="J. Bacteriol.">
        <title>Complete genome sequence of Polymorphum gilvum SL003B-26A1T, a crude oil-degrading bacterium from oil-polluted saline soil.</title>
        <authorList>
            <person name="Li S.G."/>
            <person name="Tang Y.Q."/>
            <person name="Nie Y."/>
            <person name="Cai M."/>
            <person name="Wu X.L."/>
        </authorList>
    </citation>
    <scope>NUCLEOTIDE SEQUENCE [LARGE SCALE GENOMIC DNA]</scope>
    <source>
        <strain evidence="4">LMG 25793 / CGMCC 1.9160 / SL003B-26A1</strain>
    </source>
</reference>
<comment type="similarity">
    <text evidence="1">Belongs to the universal stress protein A family.</text>
</comment>
<dbReference type="InterPro" id="IPR006016">
    <property type="entry name" value="UspA"/>
</dbReference>